<evidence type="ECO:0000259" key="8">
    <source>
        <dbReference type="Pfam" id="PF00155"/>
    </source>
</evidence>
<dbReference type="PANTHER" id="PTHR11879">
    <property type="entry name" value="ASPARTATE AMINOTRANSFERASE"/>
    <property type="match status" value="1"/>
</dbReference>
<dbReference type="GO" id="GO:0042802">
    <property type="term" value="F:identical protein binding"/>
    <property type="evidence" value="ECO:0007669"/>
    <property type="project" value="TreeGrafter"/>
</dbReference>
<dbReference type="SUPFAM" id="SSF53383">
    <property type="entry name" value="PLP-dependent transferases"/>
    <property type="match status" value="1"/>
</dbReference>
<dbReference type="EMBL" id="FOLG01000013">
    <property type="protein sequence ID" value="SFD02391.1"/>
    <property type="molecule type" value="Genomic_DNA"/>
</dbReference>
<dbReference type="Proteomes" id="UP000198728">
    <property type="component" value="Unassembled WGS sequence"/>
</dbReference>
<dbReference type="InterPro" id="IPR015424">
    <property type="entry name" value="PyrdxlP-dep_Trfase"/>
</dbReference>
<dbReference type="InterPro" id="IPR015421">
    <property type="entry name" value="PyrdxlP-dep_Trfase_major"/>
</dbReference>
<dbReference type="Gene3D" id="3.40.640.10">
    <property type="entry name" value="Type I PLP-dependent aspartate aminotransferase-like (Major domain)"/>
    <property type="match status" value="1"/>
</dbReference>
<dbReference type="GO" id="GO:0033585">
    <property type="term" value="P:L-phenylalanine biosynthetic process from chorismate via phenylpyruvate"/>
    <property type="evidence" value="ECO:0007669"/>
    <property type="project" value="TreeGrafter"/>
</dbReference>
<comment type="similarity">
    <text evidence="2 7">Belongs to the class-I pyridoxal-phosphate-dependent aminotransferase family.</text>
</comment>
<dbReference type="CDD" id="cd00609">
    <property type="entry name" value="AAT_like"/>
    <property type="match status" value="1"/>
</dbReference>
<dbReference type="PRINTS" id="PR00799">
    <property type="entry name" value="TRANSAMINASE"/>
</dbReference>
<evidence type="ECO:0000256" key="7">
    <source>
        <dbReference type="RuleBase" id="RU000481"/>
    </source>
</evidence>
<dbReference type="GO" id="GO:0005829">
    <property type="term" value="C:cytosol"/>
    <property type="evidence" value="ECO:0007669"/>
    <property type="project" value="TreeGrafter"/>
</dbReference>
<dbReference type="GO" id="GO:0004838">
    <property type="term" value="F:L-tyrosine-2-oxoglutarate transaminase activity"/>
    <property type="evidence" value="ECO:0007669"/>
    <property type="project" value="TreeGrafter"/>
</dbReference>
<comment type="cofactor">
    <cofactor evidence="1 7">
        <name>pyridoxal 5'-phosphate</name>
        <dbReference type="ChEBI" id="CHEBI:597326"/>
    </cofactor>
</comment>
<evidence type="ECO:0000256" key="3">
    <source>
        <dbReference type="ARBA" id="ARBA00011738"/>
    </source>
</evidence>
<dbReference type="AlphaFoldDB" id="A0A1I1NXG6"/>
<feature type="domain" description="Aminotransferase class I/classII large" evidence="8">
    <location>
        <begin position="27"/>
        <end position="389"/>
    </location>
</feature>
<dbReference type="Pfam" id="PF00155">
    <property type="entry name" value="Aminotran_1_2"/>
    <property type="match status" value="1"/>
</dbReference>
<sequence>MFEHHRAPAPDPILRVMQEFAEDPRPDKVDLGVGVYRTADGRTPVMRAVKAAERRVLETQQTKGYVALAGDPAFHAALGGLVLGQAVAPDRLAALATPGGTGAVRQAFELIRTAKPDATVWTSAPTWPNHGAILDTLGMPRRSYRYYSPDTSELDRDGLFQDLASVGAGDVVLLHGCCHNPTGADLSLADWQAIGRTLSQRGVLPMVDLAYQGFATGIETDVAGLRLLCSMVPEVLVTVSASKTFGLYRDRVGLLLAICGTPGAARAVQGSLAWINRQSYAFPPDHGARVVTEILSDADLRADWEAELMGMRYRIRAMRHALADALRRETNTDRFDWLRAQNGLFSRLPATADQVEALRREHAIYMVGDGRINLAGLTPDTADRTARAIASALS</sequence>
<dbReference type="InterPro" id="IPR015422">
    <property type="entry name" value="PyrdxlP-dep_Trfase_small"/>
</dbReference>
<name>A0A1I1NXG6_9RHOB</name>
<dbReference type="EC" id="2.6.1.-" evidence="7"/>
<organism evidence="9 10">
    <name type="scientific">Tropicimonas isoalkanivorans</name>
    <dbReference type="NCBI Taxonomy" id="441112"/>
    <lineage>
        <taxon>Bacteria</taxon>
        <taxon>Pseudomonadati</taxon>
        <taxon>Pseudomonadota</taxon>
        <taxon>Alphaproteobacteria</taxon>
        <taxon>Rhodobacterales</taxon>
        <taxon>Roseobacteraceae</taxon>
        <taxon>Tropicimonas</taxon>
    </lineage>
</organism>
<dbReference type="PANTHER" id="PTHR11879:SF22">
    <property type="entry name" value="ASPARTATE AMINOTRANSFERASE, MITOCHONDRIAL"/>
    <property type="match status" value="1"/>
</dbReference>
<accession>A0A1I1NXG6</accession>
<dbReference type="InterPro" id="IPR004838">
    <property type="entry name" value="NHTrfase_class1_PyrdxlP-BS"/>
</dbReference>
<evidence type="ECO:0000256" key="1">
    <source>
        <dbReference type="ARBA" id="ARBA00001933"/>
    </source>
</evidence>
<evidence type="ECO:0000313" key="9">
    <source>
        <dbReference type="EMBL" id="SFD02391.1"/>
    </source>
</evidence>
<keyword evidence="5 7" id="KW-0808">Transferase</keyword>
<reference evidence="9 10" key="1">
    <citation type="submission" date="2016-10" db="EMBL/GenBank/DDBJ databases">
        <authorList>
            <person name="de Groot N.N."/>
        </authorList>
    </citation>
    <scope>NUCLEOTIDE SEQUENCE [LARGE SCALE GENOMIC DNA]</scope>
    <source>
        <strain evidence="9 10">DSM 19548</strain>
    </source>
</reference>
<evidence type="ECO:0000256" key="2">
    <source>
        <dbReference type="ARBA" id="ARBA00007441"/>
    </source>
</evidence>
<dbReference type="GO" id="GO:0004069">
    <property type="term" value="F:L-aspartate:2-oxoglutarate aminotransferase activity"/>
    <property type="evidence" value="ECO:0007669"/>
    <property type="project" value="TreeGrafter"/>
</dbReference>
<dbReference type="InterPro" id="IPR000796">
    <property type="entry name" value="Asp_trans"/>
</dbReference>
<proteinExistence type="inferred from homology"/>
<evidence type="ECO:0000256" key="6">
    <source>
        <dbReference type="ARBA" id="ARBA00022898"/>
    </source>
</evidence>
<evidence type="ECO:0000256" key="5">
    <source>
        <dbReference type="ARBA" id="ARBA00022679"/>
    </source>
</evidence>
<comment type="subunit">
    <text evidence="3">Homodimer.</text>
</comment>
<protein>
    <recommendedName>
        <fullName evidence="7">Aminotransferase</fullName>
        <ecNumber evidence="7">2.6.1.-</ecNumber>
    </recommendedName>
</protein>
<evidence type="ECO:0000313" key="10">
    <source>
        <dbReference type="Proteomes" id="UP000198728"/>
    </source>
</evidence>
<evidence type="ECO:0000256" key="4">
    <source>
        <dbReference type="ARBA" id="ARBA00022576"/>
    </source>
</evidence>
<keyword evidence="4 7" id="KW-0032">Aminotransferase</keyword>
<dbReference type="GO" id="GO:0030170">
    <property type="term" value="F:pyridoxal phosphate binding"/>
    <property type="evidence" value="ECO:0007669"/>
    <property type="project" value="InterPro"/>
</dbReference>
<keyword evidence="10" id="KW-1185">Reference proteome</keyword>
<dbReference type="InterPro" id="IPR004839">
    <property type="entry name" value="Aminotransferase_I/II_large"/>
</dbReference>
<dbReference type="NCBIfam" id="NF006719">
    <property type="entry name" value="PRK09257.1"/>
    <property type="match status" value="1"/>
</dbReference>
<dbReference type="PROSITE" id="PS00105">
    <property type="entry name" value="AA_TRANSFER_CLASS_1"/>
    <property type="match status" value="1"/>
</dbReference>
<dbReference type="Gene3D" id="3.90.1150.10">
    <property type="entry name" value="Aspartate Aminotransferase, domain 1"/>
    <property type="match status" value="1"/>
</dbReference>
<dbReference type="STRING" id="441112.SAMN04488094_11381"/>
<keyword evidence="6" id="KW-0663">Pyridoxal phosphate</keyword>
<dbReference type="RefSeq" id="WP_093362157.1">
    <property type="nucleotide sequence ID" value="NZ_FOLG01000013.1"/>
</dbReference>
<dbReference type="OrthoDB" id="9766445at2"/>
<gene>
    <name evidence="9" type="ORF">SAMN04488094_11381</name>
</gene>